<organism evidence="1">
    <name type="scientific">Thermococcus sp. AMT11</name>
    <dbReference type="NCBI Taxonomy" id="563043"/>
    <lineage>
        <taxon>Archaea</taxon>
        <taxon>Methanobacteriati</taxon>
        <taxon>Methanobacteriota</taxon>
        <taxon>Thermococci</taxon>
        <taxon>Thermococcales</taxon>
        <taxon>Thermococcaceae</taxon>
        <taxon>Thermococcus</taxon>
    </lineage>
</organism>
<dbReference type="SUPFAM" id="SSF144217">
    <property type="entry name" value="CSL zinc finger"/>
    <property type="match status" value="1"/>
</dbReference>
<keyword evidence="1" id="KW-0614">Plasmid</keyword>
<reference evidence="1" key="1">
    <citation type="journal article" date="2011" name="Res. Microbiol.">
        <title>pAMT11, a novel plasmid isolated from a Thermococcus sp. strain closely related to the virus-like integrated element TKV1 of the Thermococcus kodakaraensis genome.</title>
        <authorList>
            <person name="Gonnet M."/>
            <person name="Erauso G."/>
            <person name="Prieur D."/>
            <person name="Le Romancer M."/>
        </authorList>
    </citation>
    <scope>NUCLEOTIDE SEQUENCE</scope>
    <source>
        <strain evidence="1">AMT11</strain>
        <plasmid evidence="1">pAMT11</plasmid>
    </source>
</reference>
<dbReference type="EMBL" id="GQ254849">
    <property type="protein sequence ID" value="ACV03453.1"/>
    <property type="molecule type" value="Genomic_DNA"/>
</dbReference>
<sequence>MEGGYMKCPICGGELNTWEEHTYDFEGEPLPLMHYECPSCALHVAIDFSWVDLTDGEETEGAFYVLPRQELLRQHEENQRVLKMIRDGLMLDEKEFKVVAWRLYKYGKVRLVEKG</sequence>
<evidence type="ECO:0000313" key="1">
    <source>
        <dbReference type="EMBL" id="ACV03453.1"/>
    </source>
</evidence>
<dbReference type="InterPro" id="IPR036671">
    <property type="entry name" value="DPH_MB_sf"/>
</dbReference>
<geneLocation type="plasmid" evidence="1">
    <name>pAMT11</name>
</geneLocation>
<accession>C8BNE6</accession>
<dbReference type="AlphaFoldDB" id="C8BNE6"/>
<name>C8BNE6_9EURY</name>
<proteinExistence type="predicted"/>
<protein>
    <submittedName>
        <fullName evidence="1">HTH transcription regulator</fullName>
    </submittedName>
</protein>